<feature type="chain" id="PRO_5046850966" evidence="1">
    <location>
        <begin position="33"/>
        <end position="90"/>
    </location>
</feature>
<organism evidence="2 3">
    <name type="scientific">Aspergillus pseudocaelatus</name>
    <dbReference type="NCBI Taxonomy" id="1825620"/>
    <lineage>
        <taxon>Eukaryota</taxon>
        <taxon>Fungi</taxon>
        <taxon>Dikarya</taxon>
        <taxon>Ascomycota</taxon>
        <taxon>Pezizomycotina</taxon>
        <taxon>Eurotiomycetes</taxon>
        <taxon>Eurotiomycetidae</taxon>
        <taxon>Eurotiales</taxon>
        <taxon>Aspergillaceae</taxon>
        <taxon>Aspergillus</taxon>
        <taxon>Aspergillus subgen. Circumdati</taxon>
    </lineage>
</organism>
<evidence type="ECO:0000313" key="2">
    <source>
        <dbReference type="EMBL" id="KAE8422697.1"/>
    </source>
</evidence>
<proteinExistence type="predicted"/>
<accession>A0ABQ6X031</accession>
<sequence length="90" mass="10122">MVGPPRAIGFLLPLPIFQTLAIFSTHIQVGLAIHIPSICIPSPSSLFPPPLMSDDCFKCCSDVREKLLEWLCSSWHYIVLNCFIYIKPFS</sequence>
<name>A0ABQ6X031_9EURO</name>
<keyword evidence="1" id="KW-0732">Signal</keyword>
<feature type="signal peptide" evidence="1">
    <location>
        <begin position="1"/>
        <end position="32"/>
    </location>
</feature>
<gene>
    <name evidence="2" type="ORF">BDV36DRAFT_211493</name>
</gene>
<keyword evidence="3" id="KW-1185">Reference proteome</keyword>
<reference evidence="2 3" key="1">
    <citation type="submission" date="2019-04" db="EMBL/GenBank/DDBJ databases">
        <authorList>
            <consortium name="DOE Joint Genome Institute"/>
            <person name="Mondo S."/>
            <person name="Kjaerbolling I."/>
            <person name="Vesth T."/>
            <person name="Frisvad J.C."/>
            <person name="Nybo J.L."/>
            <person name="Theobald S."/>
            <person name="Kildgaard S."/>
            <person name="Isbrandt T."/>
            <person name="Kuo A."/>
            <person name="Sato A."/>
            <person name="Lyhne E.K."/>
            <person name="Kogle M.E."/>
            <person name="Wiebenga A."/>
            <person name="Kun R.S."/>
            <person name="Lubbers R.J."/>
            <person name="Makela M.R."/>
            <person name="Barry K."/>
            <person name="Chovatia M."/>
            <person name="Clum A."/>
            <person name="Daum C."/>
            <person name="Haridas S."/>
            <person name="He G."/>
            <person name="LaButti K."/>
            <person name="Lipzen A."/>
            <person name="Riley R."/>
            <person name="Salamov A."/>
            <person name="Simmons B.A."/>
            <person name="Magnuson J.K."/>
            <person name="Henrissat B."/>
            <person name="Mortensen U.H."/>
            <person name="Larsen T.O."/>
            <person name="Devries R.P."/>
            <person name="Grigoriev I.V."/>
            <person name="Machida M."/>
            <person name="Baker S.E."/>
            <person name="Andersen M.R."/>
            <person name="Cantor M.N."/>
            <person name="Hua S.X."/>
        </authorList>
    </citation>
    <scope>NUCLEOTIDE SEQUENCE [LARGE SCALE GENOMIC DNA]</scope>
    <source>
        <strain evidence="2 3">CBS 117616</strain>
    </source>
</reference>
<dbReference type="Proteomes" id="UP000325395">
    <property type="component" value="Unassembled WGS sequence"/>
</dbReference>
<protein>
    <submittedName>
        <fullName evidence="2">Uncharacterized protein</fullName>
    </submittedName>
</protein>
<evidence type="ECO:0000256" key="1">
    <source>
        <dbReference type="SAM" id="SignalP"/>
    </source>
</evidence>
<evidence type="ECO:0000313" key="3">
    <source>
        <dbReference type="Proteomes" id="UP000325395"/>
    </source>
</evidence>
<dbReference type="EMBL" id="ML735693">
    <property type="protein sequence ID" value="KAE8422697.1"/>
    <property type="molecule type" value="Genomic_DNA"/>
</dbReference>